<feature type="region of interest" description="Disordered" evidence="1">
    <location>
        <begin position="55"/>
        <end position="130"/>
    </location>
</feature>
<reference evidence="3" key="1">
    <citation type="submission" date="2021-04" db="EMBL/GenBank/DDBJ databases">
        <title>Genome seq and assembly of Streptomyces sp. RG38.</title>
        <authorList>
            <person name="Chhetri G."/>
        </authorList>
    </citation>
    <scope>NUCLEOTIDE SEQUENCE</scope>
    <source>
        <strain evidence="3">RG38</strain>
    </source>
</reference>
<feature type="transmembrane region" description="Helical" evidence="2">
    <location>
        <begin position="31"/>
        <end position="49"/>
    </location>
</feature>
<comment type="caution">
    <text evidence="3">The sequence shown here is derived from an EMBL/GenBank/DDBJ whole genome shotgun (WGS) entry which is preliminary data.</text>
</comment>
<keyword evidence="2" id="KW-0472">Membrane</keyword>
<evidence type="ECO:0000313" key="3">
    <source>
        <dbReference type="EMBL" id="MBQ0828861.1"/>
    </source>
</evidence>
<dbReference type="EMBL" id="JAGPNL010000005">
    <property type="protein sequence ID" value="MBQ0828861.1"/>
    <property type="molecule type" value="Genomic_DNA"/>
</dbReference>
<evidence type="ECO:0000256" key="2">
    <source>
        <dbReference type="SAM" id="Phobius"/>
    </source>
</evidence>
<dbReference type="RefSeq" id="WP_210874481.1">
    <property type="nucleotide sequence ID" value="NZ_JAGPNL010000005.1"/>
</dbReference>
<evidence type="ECO:0000256" key="1">
    <source>
        <dbReference type="SAM" id="MobiDB-lite"/>
    </source>
</evidence>
<keyword evidence="4" id="KW-1185">Reference proteome</keyword>
<dbReference type="Proteomes" id="UP000677875">
    <property type="component" value="Unassembled WGS sequence"/>
</dbReference>
<name>A0A940XM07_9ACTN</name>
<proteinExistence type="predicted"/>
<accession>A0A940XM07</accession>
<feature type="compositionally biased region" description="Acidic residues" evidence="1">
    <location>
        <begin position="101"/>
        <end position="110"/>
    </location>
</feature>
<gene>
    <name evidence="3" type="ORF">J5Y05_20530</name>
</gene>
<evidence type="ECO:0000313" key="4">
    <source>
        <dbReference type="Proteomes" id="UP000677875"/>
    </source>
</evidence>
<feature type="compositionally biased region" description="Gly residues" evidence="1">
    <location>
        <begin position="62"/>
        <end position="77"/>
    </location>
</feature>
<dbReference type="AlphaFoldDB" id="A0A940XM07"/>
<sequence length="224" mass="23121">MSDTHTPADGPGPYPALGLTLAPGRIRNQTLLFIGVPFLLTVVLVVLLSTSGSGGDDPYYGGFPGSTSGGAFPGGDPFGTEGTTNEGDDTPGDTGPAWTEDPAEATDPTDDATYGTEETTGGIVDDPAPTGPSSVVTAYFDAINRGDYSTAWYLGGRNLDPDYDHFAAGFGTTARDEVTIDGTAGETVSVTFVAWHTDGSWQTYGGTYTVRGGEIVSADIQEKD</sequence>
<keyword evidence="2" id="KW-0812">Transmembrane</keyword>
<organism evidence="3 4">
    <name type="scientific">Streptomyces tagetis</name>
    <dbReference type="NCBI Taxonomy" id="2820809"/>
    <lineage>
        <taxon>Bacteria</taxon>
        <taxon>Bacillati</taxon>
        <taxon>Actinomycetota</taxon>
        <taxon>Actinomycetes</taxon>
        <taxon>Kitasatosporales</taxon>
        <taxon>Streptomycetaceae</taxon>
        <taxon>Streptomyces</taxon>
    </lineage>
</organism>
<keyword evidence="2" id="KW-1133">Transmembrane helix</keyword>
<protein>
    <submittedName>
        <fullName evidence="3">Uncharacterized protein</fullName>
    </submittedName>
</protein>